<keyword evidence="3" id="KW-1185">Reference proteome</keyword>
<sequence length="532" mass="58549">MRALSFFVSVLGAAADTAQAPALIQQRSRLRGGRIVELHELEEKALGRGLHVEGQRYSDDDASCSAEGISPGVCALASLARPSSTKAFSAMGGADCNKKESRDRLERALIAEIESALAGNHTGLDEKRLRQLEEELRPIYTTLPAKDADGEEGGLGYAAAKYLLHQHFLRQHAWYVRGLNPAGDGRKPPDDKEALRSRVAGHLLEVMEGKAPNGLDLKMLAVFVATLEHLIHGDQRERLKQAWLIHGLKPDDATSPEGLVTVLEVFMAHYVYVSQKNDSGYALTSEKAAEEVKTISRIYGGWPQIQDFIQKQVAIHQKKRVSFDDAANAADAVLLVFQEVSGSMCHDMEKTVQSLPGGQEGRVKLNHLRSADGGDLFRESVEYLRELGALEGPFESELVLMPNYMLGPSNCDGTTSFYDLCCPNSCEVHKSRLERALMTDQGDPLNIITTVIRERSGFDLPEMHFQLEQLAKEHGGKILIHGQAFADLLHIVFPRECPKPRASDFKGMTGAVPDANAEFQPTTALKADLFEW</sequence>
<dbReference type="Proteomes" id="UP001642464">
    <property type="component" value="Unassembled WGS sequence"/>
</dbReference>
<proteinExistence type="predicted"/>
<dbReference type="EMBL" id="CAXAMM010014681">
    <property type="protein sequence ID" value="CAK9034444.1"/>
    <property type="molecule type" value="Genomic_DNA"/>
</dbReference>
<keyword evidence="1" id="KW-0732">Signal</keyword>
<organism evidence="2 3">
    <name type="scientific">Durusdinium trenchii</name>
    <dbReference type="NCBI Taxonomy" id="1381693"/>
    <lineage>
        <taxon>Eukaryota</taxon>
        <taxon>Sar</taxon>
        <taxon>Alveolata</taxon>
        <taxon>Dinophyceae</taxon>
        <taxon>Suessiales</taxon>
        <taxon>Symbiodiniaceae</taxon>
        <taxon>Durusdinium</taxon>
    </lineage>
</organism>
<name>A0ABP0L769_9DINO</name>
<feature type="chain" id="PRO_5046846016" evidence="1">
    <location>
        <begin position="16"/>
        <end position="532"/>
    </location>
</feature>
<evidence type="ECO:0000313" key="3">
    <source>
        <dbReference type="Proteomes" id="UP001642464"/>
    </source>
</evidence>
<reference evidence="2 3" key="1">
    <citation type="submission" date="2024-02" db="EMBL/GenBank/DDBJ databases">
        <authorList>
            <person name="Chen Y."/>
            <person name="Shah S."/>
            <person name="Dougan E. K."/>
            <person name="Thang M."/>
            <person name="Chan C."/>
        </authorList>
    </citation>
    <scope>NUCLEOTIDE SEQUENCE [LARGE SCALE GENOMIC DNA]</scope>
</reference>
<comment type="caution">
    <text evidence="2">The sequence shown here is derived from an EMBL/GenBank/DDBJ whole genome shotgun (WGS) entry which is preliminary data.</text>
</comment>
<feature type="signal peptide" evidence="1">
    <location>
        <begin position="1"/>
        <end position="15"/>
    </location>
</feature>
<protein>
    <submittedName>
        <fullName evidence="2">Lipopolysaccharide cholinephosphotransferase LicD</fullName>
    </submittedName>
</protein>
<accession>A0ABP0L769</accession>
<evidence type="ECO:0000313" key="2">
    <source>
        <dbReference type="EMBL" id="CAK9034444.1"/>
    </source>
</evidence>
<evidence type="ECO:0000256" key="1">
    <source>
        <dbReference type="SAM" id="SignalP"/>
    </source>
</evidence>
<gene>
    <name evidence="2" type="ORF">SCF082_LOCUS20862</name>
</gene>